<protein>
    <submittedName>
        <fullName evidence="2">Anti-anti-sigma factor</fullName>
    </submittedName>
</protein>
<feature type="transmembrane region" description="Helical" evidence="1">
    <location>
        <begin position="45"/>
        <end position="67"/>
    </location>
</feature>
<keyword evidence="1" id="KW-1133">Transmembrane helix</keyword>
<evidence type="ECO:0000256" key="1">
    <source>
        <dbReference type="SAM" id="Phobius"/>
    </source>
</evidence>
<feature type="transmembrane region" description="Helical" evidence="1">
    <location>
        <begin position="73"/>
        <end position="91"/>
    </location>
</feature>
<dbReference type="PANTHER" id="PTHR33745:SF1">
    <property type="entry name" value="RSBT ANTAGONIST PROTEIN RSBS"/>
    <property type="match status" value="1"/>
</dbReference>
<gene>
    <name evidence="2" type="ORF">C0184_06345</name>
</gene>
<dbReference type="EMBL" id="PNIQ01000415">
    <property type="protein sequence ID" value="PMP82821.1"/>
    <property type="molecule type" value="Genomic_DNA"/>
</dbReference>
<dbReference type="AlphaFoldDB" id="A0A2J6X772"/>
<reference evidence="2 3" key="1">
    <citation type="submission" date="2018-01" db="EMBL/GenBank/DDBJ databases">
        <title>Metagenomic assembled genomes from two thermal pools in the Uzon Caldera, Kamchatka, Russia.</title>
        <authorList>
            <person name="Wilkins L."/>
            <person name="Ettinger C."/>
        </authorList>
    </citation>
    <scope>NUCLEOTIDE SEQUENCE [LARGE SCALE GENOMIC DNA]</scope>
    <source>
        <strain evidence="2">ZAV-02</strain>
    </source>
</reference>
<feature type="transmembrane region" description="Helical" evidence="1">
    <location>
        <begin position="98"/>
        <end position="115"/>
    </location>
</feature>
<comment type="caution">
    <text evidence="2">The sequence shown here is derived from an EMBL/GenBank/DDBJ whole genome shotgun (WGS) entry which is preliminary data.</text>
</comment>
<dbReference type="PANTHER" id="PTHR33745">
    <property type="entry name" value="RSBT ANTAGONIST PROTEIN RSBS-RELATED"/>
    <property type="match status" value="1"/>
</dbReference>
<sequence length="251" mass="26974">MSTSQAFLDRFYRRIIRNIALSTLIIAAVAILLTLIVYVLTTHLVIGLVIVVALVIGLGCLATLWLLTHECPIWQVILPFSLAVIVNEMVIAVWMPELRLAVAPFLAVVILLAGLHGRRAFTIGVMITCALLIVAIVILGPTTEQQSIPLELLRFLQASSLAALMIAIWAFLDQIVVAQVQAGITIIDTAVAKALIDTAAAIRLLGARTIISGIRPAVAQTLVHLNSGLTDITTAPNPQMALMLSRRLATI</sequence>
<keyword evidence="1" id="KW-0472">Membrane</keyword>
<organism evidence="2 3">
    <name type="scientific">Chloroflexus aggregans</name>
    <dbReference type="NCBI Taxonomy" id="152260"/>
    <lineage>
        <taxon>Bacteria</taxon>
        <taxon>Bacillati</taxon>
        <taxon>Chloroflexota</taxon>
        <taxon>Chloroflexia</taxon>
        <taxon>Chloroflexales</taxon>
        <taxon>Chloroflexineae</taxon>
        <taxon>Chloroflexaceae</taxon>
        <taxon>Chloroflexus</taxon>
    </lineage>
</organism>
<keyword evidence="1" id="KW-0812">Transmembrane</keyword>
<feature type="transmembrane region" description="Helical" evidence="1">
    <location>
        <begin position="15"/>
        <end position="38"/>
    </location>
</feature>
<dbReference type="Proteomes" id="UP000243376">
    <property type="component" value="Unassembled WGS sequence"/>
</dbReference>
<proteinExistence type="predicted"/>
<dbReference type="InterPro" id="IPR036513">
    <property type="entry name" value="STAS_dom_sf"/>
</dbReference>
<dbReference type="Gene3D" id="3.30.750.24">
    <property type="entry name" value="STAS domain"/>
    <property type="match status" value="1"/>
</dbReference>
<accession>A0A2J6X772</accession>
<feature type="transmembrane region" description="Helical" evidence="1">
    <location>
        <begin position="152"/>
        <end position="172"/>
    </location>
</feature>
<feature type="transmembrane region" description="Helical" evidence="1">
    <location>
        <begin position="121"/>
        <end position="140"/>
    </location>
</feature>
<name>A0A2J6X772_9CHLR</name>
<evidence type="ECO:0000313" key="2">
    <source>
        <dbReference type="EMBL" id="PMP82821.1"/>
    </source>
</evidence>
<evidence type="ECO:0000313" key="3">
    <source>
        <dbReference type="Proteomes" id="UP000243376"/>
    </source>
</evidence>
<dbReference type="SUPFAM" id="SSF52091">
    <property type="entry name" value="SpoIIaa-like"/>
    <property type="match status" value="1"/>
</dbReference>
<dbReference type="CDD" id="cd07041">
    <property type="entry name" value="STAS_RsbR_RsbS_like"/>
    <property type="match status" value="1"/>
</dbReference>
<dbReference type="InterPro" id="IPR051932">
    <property type="entry name" value="Bact_StressResp_Reg"/>
</dbReference>